<feature type="domain" description="FAM50A/XAP5 C-terminal" evidence="2">
    <location>
        <begin position="190"/>
        <end position="325"/>
    </location>
</feature>
<name>A0A5J4YSZ8_PORPP</name>
<evidence type="ECO:0000313" key="3">
    <source>
        <dbReference type="EMBL" id="KAA8494456.1"/>
    </source>
</evidence>
<dbReference type="GO" id="GO:0006325">
    <property type="term" value="P:chromatin organization"/>
    <property type="evidence" value="ECO:0007669"/>
    <property type="project" value="TreeGrafter"/>
</dbReference>
<dbReference type="PANTHER" id="PTHR12722:SF0">
    <property type="entry name" value="PROTEIN FAM50A"/>
    <property type="match status" value="1"/>
</dbReference>
<accession>A0A5J4YSZ8</accession>
<evidence type="ECO:0000259" key="2">
    <source>
        <dbReference type="Pfam" id="PF04921"/>
    </source>
</evidence>
<dbReference type="GO" id="GO:0005634">
    <property type="term" value="C:nucleus"/>
    <property type="evidence" value="ECO:0007669"/>
    <property type="project" value="InterPro"/>
</dbReference>
<dbReference type="InterPro" id="IPR007005">
    <property type="entry name" value="XAP5"/>
</dbReference>
<dbReference type="Pfam" id="PF04921">
    <property type="entry name" value="XAP5"/>
    <property type="match status" value="1"/>
</dbReference>
<dbReference type="OrthoDB" id="1562195at2759"/>
<feature type="region of interest" description="Disordered" evidence="1">
    <location>
        <begin position="60"/>
        <end position="140"/>
    </location>
</feature>
<evidence type="ECO:0000313" key="4">
    <source>
        <dbReference type="Proteomes" id="UP000324585"/>
    </source>
</evidence>
<comment type="caution">
    <text evidence="3">The sequence shown here is derived from an EMBL/GenBank/DDBJ whole genome shotgun (WGS) entry which is preliminary data.</text>
</comment>
<gene>
    <name evidence="3" type="ORF">FVE85_2697</name>
</gene>
<feature type="compositionally biased region" description="Basic and acidic residues" evidence="1">
    <location>
        <begin position="60"/>
        <end position="81"/>
    </location>
</feature>
<feature type="compositionally biased region" description="Basic and acidic residues" evidence="1">
    <location>
        <begin position="111"/>
        <end position="140"/>
    </location>
</feature>
<dbReference type="InterPro" id="IPR048337">
    <property type="entry name" value="FAM50A/XAP5_C"/>
</dbReference>
<keyword evidence="4" id="KW-1185">Reference proteome</keyword>
<evidence type="ECO:0000256" key="1">
    <source>
        <dbReference type="SAM" id="MobiDB-lite"/>
    </source>
</evidence>
<organism evidence="3 4">
    <name type="scientific">Porphyridium purpureum</name>
    <name type="common">Red alga</name>
    <name type="synonym">Porphyridium cruentum</name>
    <dbReference type="NCBI Taxonomy" id="35688"/>
    <lineage>
        <taxon>Eukaryota</taxon>
        <taxon>Rhodophyta</taxon>
        <taxon>Bangiophyceae</taxon>
        <taxon>Porphyridiales</taxon>
        <taxon>Porphyridiaceae</taxon>
        <taxon>Porphyridium</taxon>
    </lineage>
</organism>
<dbReference type="Proteomes" id="UP000324585">
    <property type="component" value="Unassembled WGS sequence"/>
</dbReference>
<dbReference type="OMA" id="DFIWVFL"/>
<dbReference type="PANTHER" id="PTHR12722">
    <property type="entry name" value="XAP-5 PROTEIN-RELATED"/>
    <property type="match status" value="1"/>
</dbReference>
<feature type="region of interest" description="Disordered" evidence="1">
    <location>
        <begin position="1"/>
        <end position="23"/>
    </location>
</feature>
<sequence>MASSEEKALGRNIGGGGTKDGAGLRVKFAARSDAIEERLKTDTRGLVTLDDFKAKRKHIERSAAEEQARREAFKRSRDVQEKRRRLRRANTATLSFDAGGTSSESDDGCEDRETRNAEETHDQLMSRNGHAKEPESNAVRDESYVVRGLGKDPSVPTSFLPDVEREAAERLARERLRLEWMQEQERIKKENVQVTYSFWDGAGHRRTLACTKGTTIGRFLAMVQHNFPQLRAASSETLMFVKEDLIIPHHYTFYDFIVSNARGKSGPLFDFSVQDDVRWLADASKEKQDVHAAKVVERRWYERNKHIFPASRWTVYDPLVDYGKYSIQ</sequence>
<protein>
    <submittedName>
        <fullName evidence="3">Protein FAM50-like</fullName>
    </submittedName>
</protein>
<proteinExistence type="predicted"/>
<dbReference type="EMBL" id="VRMN01000004">
    <property type="protein sequence ID" value="KAA8494456.1"/>
    <property type="molecule type" value="Genomic_DNA"/>
</dbReference>
<reference evidence="4" key="1">
    <citation type="journal article" date="2019" name="Nat. Commun.">
        <title>Expansion of phycobilisome linker gene families in mesophilic red algae.</title>
        <authorList>
            <person name="Lee J."/>
            <person name="Kim D."/>
            <person name="Bhattacharya D."/>
            <person name="Yoon H.S."/>
        </authorList>
    </citation>
    <scope>NUCLEOTIDE SEQUENCE [LARGE SCALE GENOMIC DNA]</scope>
    <source>
        <strain evidence="4">CCMP 1328</strain>
    </source>
</reference>
<dbReference type="AlphaFoldDB" id="A0A5J4YSZ8"/>